<dbReference type="Gene3D" id="2.60.120.260">
    <property type="entry name" value="Galactose-binding domain-like"/>
    <property type="match status" value="1"/>
</dbReference>
<dbReference type="CDD" id="cd01844">
    <property type="entry name" value="SGNH_hydrolase_like_6"/>
    <property type="match status" value="1"/>
</dbReference>
<sequence precursor="true">MFHRSLQNRLFLFLALSALLFPSPLVKAASLVDPSKSSLDTKKKIRWYDARALDVEGQGWSDLKSPYDRLPAKAESKVRGSVWSLSRHSSGIVIRFETDATTILARWKLTSDRLEMPHMPATGVSGLDLYVMTPKGWRWLANGRPKGKETTATLVSNLPKEKRAYMLYLPLYNGVESLEIGVPENAQVFVPAPRPRSQRKPMVFYGTSITHGACATRPGMTHPAILGRRLERPIINLGFSGNGRLEPEVAELLTEIDASVYVIDCLPNVVAKDVAARTEPLVKIIREKRPDTPIVLVEDRSYADSFLVSSKRTRNLASRKALKAAYEALKKAGVKNLYYIEGENLLGDDGEGTVDSSHPNDLGFVRQADAFEETLRPVLAPKS</sequence>
<dbReference type="RefSeq" id="WP_419193124.1">
    <property type="nucleotide sequence ID" value="NZ_CP036279.1"/>
</dbReference>
<keyword evidence="5" id="KW-1185">Reference proteome</keyword>
<organism evidence="4 5">
    <name type="scientific">Kolteria novifilia</name>
    <dbReference type="NCBI Taxonomy" id="2527975"/>
    <lineage>
        <taxon>Bacteria</taxon>
        <taxon>Pseudomonadati</taxon>
        <taxon>Planctomycetota</taxon>
        <taxon>Planctomycetia</taxon>
        <taxon>Kolteriales</taxon>
        <taxon>Kolteriaceae</taxon>
        <taxon>Kolteria</taxon>
    </lineage>
</organism>
<evidence type="ECO:0000313" key="4">
    <source>
        <dbReference type="EMBL" id="QDU59370.1"/>
    </source>
</evidence>
<evidence type="ECO:0008006" key="6">
    <source>
        <dbReference type="Google" id="ProtNLM"/>
    </source>
</evidence>
<dbReference type="PANTHER" id="PTHR30383:SF29">
    <property type="entry name" value="SGNH HYDROLASE-TYPE ESTERASE DOMAIN-CONTAINING PROTEIN"/>
    <property type="match status" value="1"/>
</dbReference>
<evidence type="ECO:0000313" key="5">
    <source>
        <dbReference type="Proteomes" id="UP000317093"/>
    </source>
</evidence>
<evidence type="ECO:0000259" key="2">
    <source>
        <dbReference type="Pfam" id="PF14606"/>
    </source>
</evidence>
<feature type="domain" description="SGNH hydrolase-type esterase N-terminal" evidence="3">
    <location>
        <begin position="45"/>
        <end position="188"/>
    </location>
</feature>
<accession>A0A518AXG1</accession>
<dbReference type="InterPro" id="IPR013830">
    <property type="entry name" value="SGNH_hydro"/>
</dbReference>
<feature type="signal peptide" evidence="1">
    <location>
        <begin position="1"/>
        <end position="28"/>
    </location>
</feature>
<dbReference type="Pfam" id="PF14607">
    <property type="entry name" value="GxDLY"/>
    <property type="match status" value="1"/>
</dbReference>
<evidence type="ECO:0000259" key="3">
    <source>
        <dbReference type="Pfam" id="PF14607"/>
    </source>
</evidence>
<dbReference type="InterPro" id="IPR036514">
    <property type="entry name" value="SGNH_hydro_sf"/>
</dbReference>
<dbReference type="AlphaFoldDB" id="A0A518AXG1"/>
<dbReference type="Proteomes" id="UP000317093">
    <property type="component" value="Chromosome"/>
</dbReference>
<reference evidence="4 5" key="1">
    <citation type="submission" date="2019-02" db="EMBL/GenBank/DDBJ databases">
        <title>Deep-cultivation of Planctomycetes and their phenomic and genomic characterization uncovers novel biology.</title>
        <authorList>
            <person name="Wiegand S."/>
            <person name="Jogler M."/>
            <person name="Boedeker C."/>
            <person name="Pinto D."/>
            <person name="Vollmers J."/>
            <person name="Rivas-Marin E."/>
            <person name="Kohn T."/>
            <person name="Peeters S.H."/>
            <person name="Heuer A."/>
            <person name="Rast P."/>
            <person name="Oberbeckmann S."/>
            <person name="Bunk B."/>
            <person name="Jeske O."/>
            <person name="Meyerdierks A."/>
            <person name="Storesund J.E."/>
            <person name="Kallscheuer N."/>
            <person name="Luecker S."/>
            <person name="Lage O.M."/>
            <person name="Pohl T."/>
            <person name="Merkel B.J."/>
            <person name="Hornburger P."/>
            <person name="Mueller R.-W."/>
            <person name="Bruemmer F."/>
            <person name="Labrenz M."/>
            <person name="Spormann A.M."/>
            <person name="Op den Camp H."/>
            <person name="Overmann J."/>
            <person name="Amann R."/>
            <person name="Jetten M.S.M."/>
            <person name="Mascher T."/>
            <person name="Medema M.H."/>
            <person name="Devos D.P."/>
            <person name="Kaster A.-K."/>
            <person name="Ovreas L."/>
            <person name="Rohde M."/>
            <person name="Galperin M.Y."/>
            <person name="Jogler C."/>
        </authorList>
    </citation>
    <scope>NUCLEOTIDE SEQUENCE [LARGE SCALE GENOMIC DNA]</scope>
    <source>
        <strain evidence="4 5">Pan216</strain>
    </source>
</reference>
<feature type="chain" id="PRO_5021696741" description="SGNH hydrolase-type esterase domain-containing protein" evidence="1">
    <location>
        <begin position="29"/>
        <end position="383"/>
    </location>
</feature>
<dbReference type="KEGG" id="knv:Pan216_01980"/>
<proteinExistence type="predicted"/>
<keyword evidence="1" id="KW-0732">Signal</keyword>
<dbReference type="GO" id="GO:0016788">
    <property type="term" value="F:hydrolase activity, acting on ester bonds"/>
    <property type="evidence" value="ECO:0007669"/>
    <property type="project" value="UniProtKB-ARBA"/>
</dbReference>
<dbReference type="Gene3D" id="3.40.50.1110">
    <property type="entry name" value="SGNH hydrolase"/>
    <property type="match status" value="1"/>
</dbReference>
<name>A0A518AXG1_9BACT</name>
<dbReference type="SUPFAM" id="SSF52266">
    <property type="entry name" value="SGNH hydrolase"/>
    <property type="match status" value="1"/>
</dbReference>
<feature type="domain" description="SGNH hydrolase-type esterase" evidence="2">
    <location>
        <begin position="200"/>
        <end position="376"/>
    </location>
</feature>
<protein>
    <recommendedName>
        <fullName evidence="6">SGNH hydrolase-type esterase domain-containing protein</fullName>
    </recommendedName>
</protein>
<dbReference type="EMBL" id="CP036279">
    <property type="protein sequence ID" value="QDU59370.1"/>
    <property type="molecule type" value="Genomic_DNA"/>
</dbReference>
<gene>
    <name evidence="4" type="ORF">Pan216_01980</name>
</gene>
<dbReference type="PANTHER" id="PTHR30383">
    <property type="entry name" value="THIOESTERASE 1/PROTEASE 1/LYSOPHOSPHOLIPASE L1"/>
    <property type="match status" value="1"/>
</dbReference>
<dbReference type="InterPro" id="IPR051532">
    <property type="entry name" value="Ester_Hydrolysis_Enzymes"/>
</dbReference>
<evidence type="ECO:0000256" key="1">
    <source>
        <dbReference type="SAM" id="SignalP"/>
    </source>
</evidence>
<dbReference type="Pfam" id="PF14606">
    <property type="entry name" value="Lipase_GDSL_3"/>
    <property type="match status" value="1"/>
</dbReference>
<dbReference type="InterPro" id="IPR032740">
    <property type="entry name" value="GxDLY"/>
</dbReference>